<keyword evidence="4" id="KW-0614">Plasmid</keyword>
<dbReference type="EMBL" id="CP007144">
    <property type="protein sequence ID" value="AHJ95431.1"/>
    <property type="molecule type" value="Genomic_DNA"/>
</dbReference>
<dbReference type="Proteomes" id="UP000019423">
    <property type="component" value="Plasmid pHsw1"/>
</dbReference>
<dbReference type="Pfam" id="PF00106">
    <property type="entry name" value="adh_short"/>
    <property type="match status" value="1"/>
</dbReference>
<dbReference type="HOGENOM" id="CLU_010194_9_1_10"/>
<geneLocation type="plasmid" evidence="4 5">
    <name>pHsw1</name>
</geneLocation>
<keyword evidence="5" id="KW-1185">Reference proteome</keyword>
<dbReference type="InterPro" id="IPR051468">
    <property type="entry name" value="Fungal_SecMetab_SDRs"/>
</dbReference>
<dbReference type="PRINTS" id="PR00080">
    <property type="entry name" value="SDRFAMILY"/>
</dbReference>
<evidence type="ECO:0000256" key="2">
    <source>
        <dbReference type="ARBA" id="ARBA00023002"/>
    </source>
</evidence>
<dbReference type="eggNOG" id="COG1028">
    <property type="taxonomic scope" value="Bacteria"/>
</dbReference>
<comment type="similarity">
    <text evidence="3">Belongs to the short-chain dehydrogenases/reductases (SDR) family.</text>
</comment>
<evidence type="ECO:0008006" key="6">
    <source>
        <dbReference type="Google" id="ProtNLM"/>
    </source>
</evidence>
<keyword evidence="1" id="KW-0521">NADP</keyword>
<dbReference type="AlphaFoldDB" id="W8EYN9"/>
<protein>
    <recommendedName>
        <fullName evidence="6">Short-chain dehydrogenase/reductase SDR</fullName>
    </recommendedName>
</protein>
<evidence type="ECO:0000313" key="5">
    <source>
        <dbReference type="Proteomes" id="UP000019423"/>
    </source>
</evidence>
<dbReference type="KEGG" id="hsw:Hsw_PA0098"/>
<evidence type="ECO:0000256" key="3">
    <source>
        <dbReference type="RuleBase" id="RU000363"/>
    </source>
</evidence>
<dbReference type="PANTHER" id="PTHR43544:SF7">
    <property type="entry name" value="NADB-LER2"/>
    <property type="match status" value="1"/>
</dbReference>
<dbReference type="InterPro" id="IPR002347">
    <property type="entry name" value="SDR_fam"/>
</dbReference>
<gene>
    <name evidence="4" type="ORF">Hsw_PA0098</name>
</gene>
<dbReference type="Gene3D" id="3.40.50.720">
    <property type="entry name" value="NAD(P)-binding Rossmann-like Domain"/>
    <property type="match status" value="1"/>
</dbReference>
<evidence type="ECO:0000256" key="1">
    <source>
        <dbReference type="ARBA" id="ARBA00022857"/>
    </source>
</evidence>
<dbReference type="PRINTS" id="PR00081">
    <property type="entry name" value="GDHRDH"/>
</dbReference>
<proteinExistence type="inferred from homology"/>
<dbReference type="GO" id="GO:0016491">
    <property type="term" value="F:oxidoreductase activity"/>
    <property type="evidence" value="ECO:0007669"/>
    <property type="project" value="UniProtKB-KW"/>
</dbReference>
<organism evidence="4 5">
    <name type="scientific">Hymenobacter swuensis DY53</name>
    <dbReference type="NCBI Taxonomy" id="1227739"/>
    <lineage>
        <taxon>Bacteria</taxon>
        <taxon>Pseudomonadati</taxon>
        <taxon>Bacteroidota</taxon>
        <taxon>Cytophagia</taxon>
        <taxon>Cytophagales</taxon>
        <taxon>Hymenobacteraceae</taxon>
        <taxon>Hymenobacter</taxon>
    </lineage>
</organism>
<keyword evidence="2" id="KW-0560">Oxidoreductase</keyword>
<evidence type="ECO:0000313" key="4">
    <source>
        <dbReference type="EMBL" id="AHJ95431.1"/>
    </source>
</evidence>
<sequence>MMNTPEKTALVTGANSGIGLALTQKLLAEGYRVIGTSRSGQIADFSHPNLTVVTLDVTNDASIEQAVAAIGHLAPSIDVLVNNAGVGSDLGTLAPERQLLRDTFATNVDGTILFTEPMLPLVRDGGQIVFLSSKMGLPAFAGPDSPAYRVSKAAINMYAAILAERVAERNIAVTPMHPGWVQTRMGGSGAPFTVEESAAGLFRGIKARPESGKFWNVETDSLVA</sequence>
<dbReference type="PANTHER" id="PTHR43544">
    <property type="entry name" value="SHORT-CHAIN DEHYDROGENASE/REDUCTASE"/>
    <property type="match status" value="1"/>
</dbReference>
<accession>W8EYN9</accession>
<dbReference type="GO" id="GO:0005737">
    <property type="term" value="C:cytoplasm"/>
    <property type="evidence" value="ECO:0007669"/>
    <property type="project" value="TreeGrafter"/>
</dbReference>
<reference evidence="4 5" key="1">
    <citation type="submission" date="2014-01" db="EMBL/GenBank/DDBJ databases">
        <title>Complete sequence of plasmid1 of ionizing-radiation resistance bacterium Hymenobacter swuensis DY53.</title>
        <authorList>
            <person name="Jung J.-H."/>
            <person name="Jeong S.-W."/>
            <person name="Joe M.-H."/>
            <person name="Cho y.-j."/>
            <person name="Kim M.-K."/>
            <person name="Lim S.-Y."/>
        </authorList>
    </citation>
    <scope>NUCLEOTIDE SEQUENCE [LARGE SCALE GENOMIC DNA]</scope>
    <source>
        <strain evidence="4 5">DY53</strain>
        <plasmid evidence="4 5">pHsw1</plasmid>
    </source>
</reference>
<dbReference type="SUPFAM" id="SSF51735">
    <property type="entry name" value="NAD(P)-binding Rossmann-fold domains"/>
    <property type="match status" value="1"/>
</dbReference>
<dbReference type="PATRIC" id="fig|1227739.3.peg.129"/>
<name>W8EYN9_9BACT</name>
<dbReference type="InterPro" id="IPR036291">
    <property type="entry name" value="NAD(P)-bd_dom_sf"/>
</dbReference>